<evidence type="ECO:0000256" key="5">
    <source>
        <dbReference type="ARBA" id="ARBA00023033"/>
    </source>
</evidence>
<evidence type="ECO:0000259" key="7">
    <source>
        <dbReference type="Pfam" id="PF01494"/>
    </source>
</evidence>
<name>A0A317V2Z4_9EURO</name>
<dbReference type="AlphaFoldDB" id="A0A317V2Z4"/>
<dbReference type="GO" id="GO:0004497">
    <property type="term" value="F:monooxygenase activity"/>
    <property type="evidence" value="ECO:0007669"/>
    <property type="project" value="UniProtKB-KW"/>
</dbReference>
<dbReference type="Pfam" id="PF01494">
    <property type="entry name" value="FAD_binding_3"/>
    <property type="match status" value="1"/>
</dbReference>
<comment type="similarity">
    <text evidence="1">Belongs to the paxM FAD-dependent monooxygenase family.</text>
</comment>
<dbReference type="GeneID" id="37109642"/>
<keyword evidence="6" id="KW-0812">Transmembrane</keyword>
<dbReference type="Proteomes" id="UP000246702">
    <property type="component" value="Unassembled WGS sequence"/>
</dbReference>
<keyword evidence="6" id="KW-1133">Transmembrane helix</keyword>
<keyword evidence="9" id="KW-1185">Reference proteome</keyword>
<keyword evidence="5" id="KW-0503">Monooxygenase</keyword>
<dbReference type="InterPro" id="IPR002938">
    <property type="entry name" value="FAD-bd"/>
</dbReference>
<evidence type="ECO:0000256" key="1">
    <source>
        <dbReference type="ARBA" id="ARBA00007992"/>
    </source>
</evidence>
<reference evidence="8 9" key="1">
    <citation type="submission" date="2016-12" db="EMBL/GenBank/DDBJ databases">
        <title>The genomes of Aspergillus section Nigri reveals drivers in fungal speciation.</title>
        <authorList>
            <consortium name="DOE Joint Genome Institute"/>
            <person name="Vesth T.C."/>
            <person name="Nybo J."/>
            <person name="Theobald S."/>
            <person name="Brandl J."/>
            <person name="Frisvad J.C."/>
            <person name="Nielsen K.F."/>
            <person name="Lyhne E.K."/>
            <person name="Kogle M.E."/>
            <person name="Kuo A."/>
            <person name="Riley R."/>
            <person name="Clum A."/>
            <person name="Nolan M."/>
            <person name="Lipzen A."/>
            <person name="Salamov A."/>
            <person name="Henrissat B."/>
            <person name="Wiebenga A."/>
            <person name="De Vries R.P."/>
            <person name="Grigoriev I.V."/>
            <person name="Mortensen U.H."/>
            <person name="Andersen M.R."/>
            <person name="Baker S.E."/>
        </authorList>
    </citation>
    <scope>NUCLEOTIDE SEQUENCE [LARGE SCALE GENOMIC DNA]</scope>
    <source>
        <strain evidence="8 9">CBS 115572</strain>
    </source>
</reference>
<dbReference type="Gene3D" id="3.50.50.60">
    <property type="entry name" value="FAD/NAD(P)-binding domain"/>
    <property type="match status" value="1"/>
</dbReference>
<sequence>MKIVIVGGGISGCVAYLALRKHLPRPPPPAEDHEFTIYEAYDANTNHDRSEQDTHSSTPIIGGGLGIAPNGLHVLERLDSDLLHEIVQGGYMVDHSNVKTKHGHLLMRLSSSTACLSPNNPLPMHLLGTSRHNLWQALHRRIPEDIIINKRVVKVTPNTTGPKTLTFADDSPPVSADVVIGADGLKSITKRALFPEATEDPYSPHYENLISIGGFLPTTSLPPTPPGSMNLLFSATGFFGYFYANSSPTSPHRSSPHHISPPGDTLAWWTTYSMPTPTPTPTPPDLTSPNLNLTTLTQHLHTRYSTWTDPTISTILPTITIKTIYPVFTSPPLPTFSSTGIILIGDAAHTLPPTSGQGASQALEDVEVLSLFLKHYLGISYHDENGGVSELEAVSRAGEEYTSLRRPRVQGILERAEKMQGLKRDSIGWLGGRVREWMMYLGMWLMGWFPGLVGWGMGLRGVVEYDLPWEVERVL</sequence>
<evidence type="ECO:0000256" key="4">
    <source>
        <dbReference type="ARBA" id="ARBA00023002"/>
    </source>
</evidence>
<dbReference type="SUPFAM" id="SSF51905">
    <property type="entry name" value="FAD/NAD(P)-binding domain"/>
    <property type="match status" value="1"/>
</dbReference>
<dbReference type="GO" id="GO:0071949">
    <property type="term" value="F:FAD binding"/>
    <property type="evidence" value="ECO:0007669"/>
    <property type="project" value="InterPro"/>
</dbReference>
<dbReference type="PRINTS" id="PR00420">
    <property type="entry name" value="RNGMNOXGNASE"/>
</dbReference>
<protein>
    <submittedName>
        <fullName evidence="8">FAD/NAD(P)-binding domain-containing protein</fullName>
    </submittedName>
</protein>
<feature type="transmembrane region" description="Helical" evidence="6">
    <location>
        <begin position="437"/>
        <end position="457"/>
    </location>
</feature>
<accession>A0A317V2Z4</accession>
<dbReference type="STRING" id="1450535.A0A317V2Z4"/>
<evidence type="ECO:0000256" key="6">
    <source>
        <dbReference type="SAM" id="Phobius"/>
    </source>
</evidence>
<keyword evidence="2" id="KW-0285">Flavoprotein</keyword>
<evidence type="ECO:0000256" key="2">
    <source>
        <dbReference type="ARBA" id="ARBA00022630"/>
    </source>
</evidence>
<dbReference type="PANTHER" id="PTHR13789">
    <property type="entry name" value="MONOOXYGENASE"/>
    <property type="match status" value="1"/>
</dbReference>
<keyword evidence="4" id="KW-0560">Oxidoreductase</keyword>
<dbReference type="PANTHER" id="PTHR13789:SF309">
    <property type="entry name" value="PUTATIVE (AFU_ORTHOLOGUE AFUA_6G14510)-RELATED"/>
    <property type="match status" value="1"/>
</dbReference>
<evidence type="ECO:0000313" key="9">
    <source>
        <dbReference type="Proteomes" id="UP000246702"/>
    </source>
</evidence>
<evidence type="ECO:0000256" key="3">
    <source>
        <dbReference type="ARBA" id="ARBA00022827"/>
    </source>
</evidence>
<comment type="caution">
    <text evidence="8">The sequence shown here is derived from an EMBL/GenBank/DDBJ whole genome shotgun (WGS) entry which is preliminary data.</text>
</comment>
<dbReference type="OrthoDB" id="16820at2759"/>
<keyword evidence="6" id="KW-0472">Membrane</keyword>
<feature type="domain" description="FAD-binding" evidence="7">
    <location>
        <begin position="337"/>
        <end position="374"/>
    </location>
</feature>
<proteinExistence type="inferred from homology"/>
<evidence type="ECO:0000313" key="8">
    <source>
        <dbReference type="EMBL" id="PWY68009.1"/>
    </source>
</evidence>
<gene>
    <name evidence="8" type="ORF">BO94DRAFT_438817</name>
</gene>
<feature type="non-terminal residue" evidence="8">
    <location>
        <position position="475"/>
    </location>
</feature>
<keyword evidence="3" id="KW-0274">FAD</keyword>
<dbReference type="EMBL" id="MSFK01000046">
    <property type="protein sequence ID" value="PWY68009.1"/>
    <property type="molecule type" value="Genomic_DNA"/>
</dbReference>
<organism evidence="8 9">
    <name type="scientific">Aspergillus sclerotioniger CBS 115572</name>
    <dbReference type="NCBI Taxonomy" id="1450535"/>
    <lineage>
        <taxon>Eukaryota</taxon>
        <taxon>Fungi</taxon>
        <taxon>Dikarya</taxon>
        <taxon>Ascomycota</taxon>
        <taxon>Pezizomycotina</taxon>
        <taxon>Eurotiomycetes</taxon>
        <taxon>Eurotiomycetidae</taxon>
        <taxon>Eurotiales</taxon>
        <taxon>Aspergillaceae</taxon>
        <taxon>Aspergillus</taxon>
        <taxon>Aspergillus subgen. Circumdati</taxon>
    </lineage>
</organism>
<dbReference type="InterPro" id="IPR036188">
    <property type="entry name" value="FAD/NAD-bd_sf"/>
</dbReference>
<dbReference type="InterPro" id="IPR050493">
    <property type="entry name" value="FAD-dep_Monooxygenase_BioMet"/>
</dbReference>
<dbReference type="RefSeq" id="XP_025462058.1">
    <property type="nucleotide sequence ID" value="XM_025607499.1"/>
</dbReference>